<dbReference type="GeneID" id="37023357"/>
<evidence type="ECO:0000313" key="3">
    <source>
        <dbReference type="Proteomes" id="UP000245771"/>
    </source>
</evidence>
<dbReference type="AlphaFoldDB" id="A0A316VHI7"/>
<protein>
    <recommendedName>
        <fullName evidence="4">RRM domain-containing protein</fullName>
    </recommendedName>
</protein>
<dbReference type="RefSeq" id="XP_025357292.1">
    <property type="nucleotide sequence ID" value="XM_025501576.1"/>
</dbReference>
<reference evidence="2 3" key="1">
    <citation type="journal article" date="2018" name="Mol. Biol. Evol.">
        <title>Broad Genomic Sampling Reveals a Smut Pathogenic Ancestry of the Fungal Clade Ustilaginomycotina.</title>
        <authorList>
            <person name="Kijpornyongpan T."/>
            <person name="Mondo S.J."/>
            <person name="Barry K."/>
            <person name="Sandor L."/>
            <person name="Lee J."/>
            <person name="Lipzen A."/>
            <person name="Pangilinan J."/>
            <person name="LaButti K."/>
            <person name="Hainaut M."/>
            <person name="Henrissat B."/>
            <person name="Grigoriev I.V."/>
            <person name="Spatafora J.W."/>
            <person name="Aime M.C."/>
        </authorList>
    </citation>
    <scope>NUCLEOTIDE SEQUENCE [LARGE SCALE GENOMIC DNA]</scope>
    <source>
        <strain evidence="2 3">MCA 3882</strain>
    </source>
</reference>
<evidence type="ECO:0000313" key="2">
    <source>
        <dbReference type="EMBL" id="PWN36990.1"/>
    </source>
</evidence>
<dbReference type="EMBL" id="KZ819602">
    <property type="protein sequence ID" value="PWN36990.1"/>
    <property type="molecule type" value="Genomic_DNA"/>
</dbReference>
<dbReference type="Proteomes" id="UP000245771">
    <property type="component" value="Unassembled WGS sequence"/>
</dbReference>
<proteinExistence type="predicted"/>
<sequence length="250" mass="27743">MLANVARRGLFKSVRSPIASCSYSTSSSIVHEVALSYLPSTVTHADIRNICFKGEMGKLKGEEEGAPKRPMTMIDNNGVERSSKRRPEEFDRLSVSSDIVDIRLQRSSYLNHTGKAIVSFRTAESAAEYHRLASYSMVGGSTIRAILNEDAKGEPTNLPPSIKMLRQAQKESSGRVVLLKGLPHHVDEERLTRILRATYSLAGDYADTAKVRNIEIRSNQHNELPSVMRIKNLTPTEKGGIEHNGIIRVD</sequence>
<accession>A0A316VHI7</accession>
<dbReference type="OrthoDB" id="5541797at2759"/>
<dbReference type="InParanoid" id="A0A316VHI7"/>
<evidence type="ECO:0008006" key="4">
    <source>
        <dbReference type="Google" id="ProtNLM"/>
    </source>
</evidence>
<gene>
    <name evidence="2" type="ORF">FA14DRAFT_187127</name>
</gene>
<evidence type="ECO:0000256" key="1">
    <source>
        <dbReference type="SAM" id="MobiDB-lite"/>
    </source>
</evidence>
<feature type="region of interest" description="Disordered" evidence="1">
    <location>
        <begin position="61"/>
        <end position="88"/>
    </location>
</feature>
<organism evidence="2 3">
    <name type="scientific">Meira miltonrushii</name>
    <dbReference type="NCBI Taxonomy" id="1280837"/>
    <lineage>
        <taxon>Eukaryota</taxon>
        <taxon>Fungi</taxon>
        <taxon>Dikarya</taxon>
        <taxon>Basidiomycota</taxon>
        <taxon>Ustilaginomycotina</taxon>
        <taxon>Exobasidiomycetes</taxon>
        <taxon>Exobasidiales</taxon>
        <taxon>Brachybasidiaceae</taxon>
        <taxon>Meira</taxon>
    </lineage>
</organism>
<name>A0A316VHI7_9BASI</name>
<keyword evidence="3" id="KW-1185">Reference proteome</keyword>